<dbReference type="Proteomes" id="UP000827721">
    <property type="component" value="Unassembled WGS sequence"/>
</dbReference>
<keyword evidence="2" id="KW-1185">Reference proteome</keyword>
<gene>
    <name evidence="1" type="ORF">JRO89_XS11G0192200</name>
</gene>
<comment type="caution">
    <text evidence="1">The sequence shown here is derived from an EMBL/GenBank/DDBJ whole genome shotgun (WGS) entry which is preliminary data.</text>
</comment>
<evidence type="ECO:0000313" key="1">
    <source>
        <dbReference type="EMBL" id="KAH7557622.1"/>
    </source>
</evidence>
<organism evidence="1 2">
    <name type="scientific">Xanthoceras sorbifolium</name>
    <dbReference type="NCBI Taxonomy" id="99658"/>
    <lineage>
        <taxon>Eukaryota</taxon>
        <taxon>Viridiplantae</taxon>
        <taxon>Streptophyta</taxon>
        <taxon>Embryophyta</taxon>
        <taxon>Tracheophyta</taxon>
        <taxon>Spermatophyta</taxon>
        <taxon>Magnoliopsida</taxon>
        <taxon>eudicotyledons</taxon>
        <taxon>Gunneridae</taxon>
        <taxon>Pentapetalae</taxon>
        <taxon>rosids</taxon>
        <taxon>malvids</taxon>
        <taxon>Sapindales</taxon>
        <taxon>Sapindaceae</taxon>
        <taxon>Xanthoceroideae</taxon>
        <taxon>Xanthoceras</taxon>
    </lineage>
</organism>
<dbReference type="EMBL" id="JAFEMO010000011">
    <property type="protein sequence ID" value="KAH7557622.1"/>
    <property type="molecule type" value="Genomic_DNA"/>
</dbReference>
<proteinExistence type="predicted"/>
<sequence length="188" mass="20929">MSFNSTSLESNHQSLYSYKPSSPVKIESSSTRHIAQWESIRVEAEARLSMESVQTNHDIFLSLWNSEVGKSFRKNSREGGEVHVYPPIKLESRPFCTVQARATGTSSTSSSMETSHEVQEDDIYRPNVEPMMAGSDSMSSNNDFPDSSDATAALKLLLDFPGGGDNSNMEFLHDQTKNVSDFLNFQCD</sequence>
<name>A0ABQ8HG82_9ROSI</name>
<evidence type="ECO:0000313" key="2">
    <source>
        <dbReference type="Proteomes" id="UP000827721"/>
    </source>
</evidence>
<protein>
    <submittedName>
        <fullName evidence="1">Uncharacterized protein</fullName>
    </submittedName>
</protein>
<reference evidence="1 2" key="1">
    <citation type="submission" date="2021-02" db="EMBL/GenBank/DDBJ databases">
        <title>Plant Genome Project.</title>
        <authorList>
            <person name="Zhang R.-G."/>
        </authorList>
    </citation>
    <scope>NUCLEOTIDE SEQUENCE [LARGE SCALE GENOMIC DNA]</scope>
    <source>
        <tissue evidence="1">Leaves</tissue>
    </source>
</reference>
<accession>A0ABQ8HG82</accession>